<gene>
    <name evidence="6" type="primary">nikA</name>
    <name evidence="6" type="ORF">ACFSX3_27420</name>
</gene>
<dbReference type="InterPro" id="IPR023765">
    <property type="entry name" value="SBP_5_CS"/>
</dbReference>
<reference evidence="7" key="1">
    <citation type="journal article" date="2019" name="Int. J. Syst. Evol. Microbiol.">
        <title>The Global Catalogue of Microorganisms (GCM) 10K type strain sequencing project: providing services to taxonomists for standard genome sequencing and annotation.</title>
        <authorList>
            <consortium name="The Broad Institute Genomics Platform"/>
            <consortium name="The Broad Institute Genome Sequencing Center for Infectious Disease"/>
            <person name="Wu L."/>
            <person name="Ma J."/>
        </authorList>
    </citation>
    <scope>NUCLEOTIDE SEQUENCE [LARGE SCALE GENOMIC DNA]</scope>
    <source>
        <strain evidence="7">CCM 8725</strain>
    </source>
</reference>
<dbReference type="PROSITE" id="PS01040">
    <property type="entry name" value="SBP_BACTERIAL_5"/>
    <property type="match status" value="1"/>
</dbReference>
<dbReference type="InterPro" id="IPR039424">
    <property type="entry name" value="SBP_5"/>
</dbReference>
<dbReference type="PANTHER" id="PTHR30290:SF37">
    <property type="entry name" value="NICKEL-BINDING PERIPLASMIC PROTEIN"/>
    <property type="match status" value="1"/>
</dbReference>
<feature type="domain" description="Solute-binding protein family 5" evidence="5">
    <location>
        <begin position="83"/>
        <end position="455"/>
    </location>
</feature>
<dbReference type="PANTHER" id="PTHR30290">
    <property type="entry name" value="PERIPLASMIC BINDING COMPONENT OF ABC TRANSPORTER"/>
    <property type="match status" value="1"/>
</dbReference>
<dbReference type="Gene3D" id="3.10.105.10">
    <property type="entry name" value="Dipeptide-binding Protein, Domain 3"/>
    <property type="match status" value="1"/>
</dbReference>
<dbReference type="EMBL" id="JBHUKY010000072">
    <property type="protein sequence ID" value="MFD2413604.1"/>
    <property type="molecule type" value="Genomic_DNA"/>
</dbReference>
<dbReference type="NCBIfam" id="TIGR02294">
    <property type="entry name" value="nickel_nikA"/>
    <property type="match status" value="1"/>
</dbReference>
<comment type="caution">
    <text evidence="6">The sequence shown here is derived from an EMBL/GenBank/DDBJ whole genome shotgun (WGS) entry which is preliminary data.</text>
</comment>
<evidence type="ECO:0000259" key="5">
    <source>
        <dbReference type="Pfam" id="PF00496"/>
    </source>
</evidence>
<keyword evidence="3 4" id="KW-0732">Signal</keyword>
<dbReference type="Proteomes" id="UP001597448">
    <property type="component" value="Unassembled WGS sequence"/>
</dbReference>
<organism evidence="6 7">
    <name type="scientific">Paenibacillus rhizoplanae</name>
    <dbReference type="NCBI Taxonomy" id="1917181"/>
    <lineage>
        <taxon>Bacteria</taxon>
        <taxon>Bacillati</taxon>
        <taxon>Bacillota</taxon>
        <taxon>Bacilli</taxon>
        <taxon>Bacillales</taxon>
        <taxon>Paenibacillaceae</taxon>
        <taxon>Paenibacillus</taxon>
    </lineage>
</organism>
<dbReference type="InterPro" id="IPR030678">
    <property type="entry name" value="Peptide/Ni-bd"/>
</dbReference>
<name>A0ABW5FF03_9BACL</name>
<proteinExistence type="inferred from homology"/>
<comment type="similarity">
    <text evidence="2">Belongs to the bacterial solute-binding protein 5 family.</text>
</comment>
<feature type="signal peptide" evidence="4">
    <location>
        <begin position="1"/>
        <end position="26"/>
    </location>
</feature>
<dbReference type="CDD" id="cd08489">
    <property type="entry name" value="PBP2_NikA"/>
    <property type="match status" value="1"/>
</dbReference>
<dbReference type="InterPro" id="IPR000914">
    <property type="entry name" value="SBP_5_dom"/>
</dbReference>
<evidence type="ECO:0000313" key="6">
    <source>
        <dbReference type="EMBL" id="MFD2413604.1"/>
    </source>
</evidence>
<evidence type="ECO:0000256" key="1">
    <source>
        <dbReference type="ARBA" id="ARBA00004193"/>
    </source>
</evidence>
<dbReference type="RefSeq" id="WP_379256509.1">
    <property type="nucleotide sequence ID" value="NZ_JBHSVQ010000001.1"/>
</dbReference>
<accession>A0ABW5FF03</accession>
<dbReference type="PIRSF" id="PIRSF002741">
    <property type="entry name" value="MppA"/>
    <property type="match status" value="1"/>
</dbReference>
<sequence length="543" mass="60090">MFKKRIPVILSMVILTAILGACSSSADTEANTPATSEITLTESWDFSNGFYPVMTPERSTNYGIMYYAVNFYETLVNYEDGTFTPGLAESWDISTDGLVYTFHLKDNVKFSDGAAFNAEAVKKNLEAIPVLLGSYNGSYGTTSTLLDKIVAVDPLTVEIHLKNAYYGVLKDLTMINPMAMVSPNAFKEDGTLDDGLQTATLGTGPYMYSGDTDGTTYTFVKNPEYWGTEPEVDQFHVKVIADNDAKLLALRSGQVDLIVGADKISYDAYNEMKAADGYGAITSDAVSYTRLLGFNTSQAPFDDLNVRQAASYGIDKQRLSESLFSGIEVKADRVFDQSMPYTNVELSPYDYDKEKAISLLEQSGWVDQDGDGIREKKGVPLMGSILYTTGSSLMDDLALALTSQFKELGMEVKVKGMDRMAYYAETMKNDFTIILNQTYGLTYDPYTFISNMNASLKVDNFAAQALSLVPDGDQIIESLYSMSDITKIQETYDFILKEIHNQAIFLPISFVKELAVYNSKKINSYSFNGQPTSVDITKVELMK</sequence>
<feature type="chain" id="PRO_5046519465" evidence="4">
    <location>
        <begin position="27"/>
        <end position="543"/>
    </location>
</feature>
<evidence type="ECO:0000256" key="2">
    <source>
        <dbReference type="ARBA" id="ARBA00005695"/>
    </source>
</evidence>
<dbReference type="PROSITE" id="PS51257">
    <property type="entry name" value="PROKAR_LIPOPROTEIN"/>
    <property type="match status" value="1"/>
</dbReference>
<evidence type="ECO:0000256" key="4">
    <source>
        <dbReference type="SAM" id="SignalP"/>
    </source>
</evidence>
<evidence type="ECO:0000256" key="3">
    <source>
        <dbReference type="ARBA" id="ARBA00022729"/>
    </source>
</evidence>
<evidence type="ECO:0000313" key="7">
    <source>
        <dbReference type="Proteomes" id="UP001597448"/>
    </source>
</evidence>
<dbReference type="SUPFAM" id="SSF53850">
    <property type="entry name" value="Periplasmic binding protein-like II"/>
    <property type="match status" value="1"/>
</dbReference>
<comment type="subcellular location">
    <subcellularLocation>
        <location evidence="1">Cell membrane</location>
        <topology evidence="1">Lipid-anchor</topology>
    </subcellularLocation>
</comment>
<dbReference type="Pfam" id="PF00496">
    <property type="entry name" value="SBP_bac_5"/>
    <property type="match status" value="1"/>
</dbReference>
<protein>
    <submittedName>
        <fullName evidence="6">Nickel ABC transporter substrate-binding protein</fullName>
    </submittedName>
</protein>
<keyword evidence="7" id="KW-1185">Reference proteome</keyword>
<dbReference type="InterPro" id="IPR011980">
    <property type="entry name" value="CntA-like"/>
</dbReference>
<dbReference type="Gene3D" id="3.40.190.10">
    <property type="entry name" value="Periplasmic binding protein-like II"/>
    <property type="match status" value="1"/>
</dbReference>